<protein>
    <submittedName>
        <fullName evidence="1">Uncharacterized protein</fullName>
    </submittedName>
</protein>
<dbReference type="Proteomes" id="UP001497480">
    <property type="component" value="Unassembled WGS sequence"/>
</dbReference>
<evidence type="ECO:0000313" key="2">
    <source>
        <dbReference type="Proteomes" id="UP001497480"/>
    </source>
</evidence>
<proteinExistence type="predicted"/>
<keyword evidence="2" id="KW-1185">Reference proteome</keyword>
<sequence>MADFMFLIVQCIYPLIDMRPTMSYVVMELDGILEKERSMSTIVSEITVILGSQLFKATT</sequence>
<name>A0AAV1VQT4_LUPLU</name>
<organism evidence="1 2">
    <name type="scientific">Lupinus luteus</name>
    <name type="common">European yellow lupine</name>
    <dbReference type="NCBI Taxonomy" id="3873"/>
    <lineage>
        <taxon>Eukaryota</taxon>
        <taxon>Viridiplantae</taxon>
        <taxon>Streptophyta</taxon>
        <taxon>Embryophyta</taxon>
        <taxon>Tracheophyta</taxon>
        <taxon>Spermatophyta</taxon>
        <taxon>Magnoliopsida</taxon>
        <taxon>eudicotyledons</taxon>
        <taxon>Gunneridae</taxon>
        <taxon>Pentapetalae</taxon>
        <taxon>rosids</taxon>
        <taxon>fabids</taxon>
        <taxon>Fabales</taxon>
        <taxon>Fabaceae</taxon>
        <taxon>Papilionoideae</taxon>
        <taxon>50 kb inversion clade</taxon>
        <taxon>genistoids sensu lato</taxon>
        <taxon>core genistoids</taxon>
        <taxon>Genisteae</taxon>
        <taxon>Lupinus</taxon>
    </lineage>
</organism>
<reference evidence="1 2" key="1">
    <citation type="submission" date="2024-03" db="EMBL/GenBank/DDBJ databases">
        <authorList>
            <person name="Martinez-Hernandez J."/>
        </authorList>
    </citation>
    <scope>NUCLEOTIDE SEQUENCE [LARGE SCALE GENOMIC DNA]</scope>
</reference>
<comment type="caution">
    <text evidence="1">The sequence shown here is derived from an EMBL/GenBank/DDBJ whole genome shotgun (WGS) entry which is preliminary data.</text>
</comment>
<dbReference type="EMBL" id="CAXHTB010000001">
    <property type="protein sequence ID" value="CAL0299262.1"/>
    <property type="molecule type" value="Genomic_DNA"/>
</dbReference>
<accession>A0AAV1VQT4</accession>
<evidence type="ECO:0000313" key="1">
    <source>
        <dbReference type="EMBL" id="CAL0299262.1"/>
    </source>
</evidence>
<dbReference type="AlphaFoldDB" id="A0AAV1VQT4"/>
<gene>
    <name evidence="1" type="ORF">LLUT_LOCUS322</name>
</gene>